<evidence type="ECO:0000256" key="5">
    <source>
        <dbReference type="ARBA" id="ARBA00023004"/>
    </source>
</evidence>
<dbReference type="EC" id="3.6.1.41" evidence="1"/>
<accession>A0A7C9JR30</accession>
<dbReference type="PANTHER" id="PTHR35795:SF1">
    <property type="entry name" value="BIS(5'-NUCLEOSYL)-TETRAPHOSPHATASE, SYMMETRICAL"/>
    <property type="match status" value="1"/>
</dbReference>
<dbReference type="SMART" id="SM00471">
    <property type="entry name" value="HDc"/>
    <property type="match status" value="1"/>
</dbReference>
<dbReference type="GO" id="GO:0046872">
    <property type="term" value="F:metal ion binding"/>
    <property type="evidence" value="ECO:0007669"/>
    <property type="project" value="UniProtKB-KW"/>
</dbReference>
<reference evidence="8" key="1">
    <citation type="submission" date="2018-08" db="EMBL/GenBank/DDBJ databases">
        <title>Murine metabolic-syndrome-specific gut microbial biobank.</title>
        <authorList>
            <person name="Liu C."/>
        </authorList>
    </citation>
    <scope>NUCLEOTIDE SEQUENCE [LARGE SCALE GENOMIC DNA]</scope>
    <source>
        <strain evidence="8">Z82</strain>
    </source>
</reference>
<evidence type="ECO:0000259" key="7">
    <source>
        <dbReference type="SMART" id="SM00471"/>
    </source>
</evidence>
<dbReference type="PANTHER" id="PTHR35795">
    <property type="entry name" value="SLR1885 PROTEIN"/>
    <property type="match status" value="1"/>
</dbReference>
<evidence type="ECO:0000256" key="1">
    <source>
        <dbReference type="ARBA" id="ARBA00012506"/>
    </source>
</evidence>
<evidence type="ECO:0000256" key="6">
    <source>
        <dbReference type="ARBA" id="ARBA00049417"/>
    </source>
</evidence>
<gene>
    <name evidence="8" type="ORF">D1639_07720</name>
</gene>
<feature type="domain" description="HD/PDEase" evidence="7">
    <location>
        <begin position="33"/>
        <end position="162"/>
    </location>
</feature>
<keyword evidence="3" id="KW-0547">Nucleotide-binding</keyword>
<dbReference type="Gene3D" id="1.10.3210.10">
    <property type="entry name" value="Hypothetical protein af1432"/>
    <property type="match status" value="1"/>
</dbReference>
<dbReference type="InterPro" id="IPR006675">
    <property type="entry name" value="HDIG_dom"/>
</dbReference>
<sequence>MGWQEKDLFTPDDRDALSEEFFRSRKDDLSRRVGKRRFRHSEGVSDTAVQLARAYGADVAKARLAGILHDWDKGYSDEEVTQRARDLAVDVDPYVLESMPKVLHGKTAAAALARSYPQVPADVIQAVSRHTEGACDMTDLDMVVYVADAIEPGRDYPGVQEIRDAVGRASLEELFVMTMREVLSSLVLRSNRVHPASVNVWNRYIERARRASAY</sequence>
<evidence type="ECO:0000256" key="2">
    <source>
        <dbReference type="ARBA" id="ARBA00022723"/>
    </source>
</evidence>
<dbReference type="SUPFAM" id="SSF109604">
    <property type="entry name" value="HD-domain/PDEase-like"/>
    <property type="match status" value="1"/>
</dbReference>
<keyword evidence="5" id="KW-0408">Iron</keyword>
<name>A0A7C9JR30_9BACT</name>
<dbReference type="InterPro" id="IPR006674">
    <property type="entry name" value="HD_domain"/>
</dbReference>
<proteinExistence type="predicted"/>
<dbReference type="GO" id="GO:0008803">
    <property type="term" value="F:bis(5'-nucleosyl)-tetraphosphatase (symmetrical) activity"/>
    <property type="evidence" value="ECO:0007669"/>
    <property type="project" value="UniProtKB-EC"/>
</dbReference>
<keyword evidence="2" id="KW-0479">Metal-binding</keyword>
<protein>
    <recommendedName>
        <fullName evidence="1">bis(5'-nucleosyl)-tetraphosphatase (symmetrical)</fullName>
        <ecNumber evidence="1">3.6.1.41</ecNumber>
    </recommendedName>
</protein>
<dbReference type="NCBIfam" id="TIGR00488">
    <property type="entry name" value="bis(5'-nucleosyl)-tetraphosphatase (symmetrical) YqeK"/>
    <property type="match status" value="1"/>
</dbReference>
<dbReference type="InterPro" id="IPR003607">
    <property type="entry name" value="HD/PDEase_dom"/>
</dbReference>
<dbReference type="InterPro" id="IPR005249">
    <property type="entry name" value="YqeK"/>
</dbReference>
<comment type="catalytic activity">
    <reaction evidence="6">
        <text>P(1),P(4)-bis(5'-adenosyl) tetraphosphate + H2O = 2 ADP + 2 H(+)</text>
        <dbReference type="Rhea" id="RHEA:24252"/>
        <dbReference type="ChEBI" id="CHEBI:15377"/>
        <dbReference type="ChEBI" id="CHEBI:15378"/>
        <dbReference type="ChEBI" id="CHEBI:58141"/>
        <dbReference type="ChEBI" id="CHEBI:456216"/>
        <dbReference type="EC" id="3.6.1.41"/>
    </reaction>
</comment>
<comment type="caution">
    <text evidence="8">The sequence shown here is derived from an EMBL/GenBank/DDBJ whole genome shotgun (WGS) entry which is preliminary data.</text>
</comment>
<dbReference type="NCBIfam" id="TIGR00277">
    <property type="entry name" value="HDIG"/>
    <property type="match status" value="1"/>
</dbReference>
<dbReference type="InterPro" id="IPR051094">
    <property type="entry name" value="Diverse_Catalytic_Enzymes"/>
</dbReference>
<evidence type="ECO:0000256" key="4">
    <source>
        <dbReference type="ARBA" id="ARBA00022801"/>
    </source>
</evidence>
<evidence type="ECO:0000313" key="8">
    <source>
        <dbReference type="EMBL" id="NBI34915.1"/>
    </source>
</evidence>
<evidence type="ECO:0000256" key="3">
    <source>
        <dbReference type="ARBA" id="ARBA00022741"/>
    </source>
</evidence>
<keyword evidence="4" id="KW-0378">Hydrolase</keyword>
<dbReference type="EMBL" id="QWKH01000055">
    <property type="protein sequence ID" value="NBI34915.1"/>
    <property type="molecule type" value="Genomic_DNA"/>
</dbReference>
<dbReference type="AlphaFoldDB" id="A0A7C9JR30"/>
<organism evidence="8">
    <name type="scientific">Muribaculaceae bacterium Z82</name>
    <dbReference type="NCBI Taxonomy" id="2304548"/>
    <lineage>
        <taxon>Bacteria</taxon>
        <taxon>Pseudomonadati</taxon>
        <taxon>Bacteroidota</taxon>
        <taxon>Bacteroidia</taxon>
        <taxon>Bacteroidales</taxon>
        <taxon>Muribaculaceae</taxon>
    </lineage>
</organism>
<dbReference type="GO" id="GO:0000166">
    <property type="term" value="F:nucleotide binding"/>
    <property type="evidence" value="ECO:0007669"/>
    <property type="project" value="UniProtKB-KW"/>
</dbReference>
<dbReference type="Pfam" id="PF01966">
    <property type="entry name" value="HD"/>
    <property type="match status" value="1"/>
</dbReference>